<dbReference type="GO" id="GO:0036297">
    <property type="term" value="P:interstrand cross-link repair"/>
    <property type="evidence" value="ECO:0007669"/>
    <property type="project" value="InterPro"/>
</dbReference>
<dbReference type="Pfam" id="PF17949">
    <property type="entry name" value="PND"/>
    <property type="match status" value="1"/>
</dbReference>
<evidence type="ECO:0000256" key="1">
    <source>
        <dbReference type="ARBA" id="ARBA00022763"/>
    </source>
</evidence>
<evidence type="ECO:0000259" key="3">
    <source>
        <dbReference type="Pfam" id="PF12826"/>
    </source>
</evidence>
<dbReference type="Gene3D" id="3.40.50.10130">
    <property type="match status" value="1"/>
</dbReference>
<dbReference type="InterPro" id="IPR041663">
    <property type="entry name" value="DisA/LigA_HHH"/>
</dbReference>
<dbReference type="Pfam" id="PF12826">
    <property type="entry name" value="HHH_2"/>
    <property type="match status" value="1"/>
</dbReference>
<organism evidence="5 6">
    <name type="scientific">Salarias fasciatus</name>
    <name type="common">Jewelled blenny</name>
    <name type="synonym">Blennius fasciatus</name>
    <dbReference type="NCBI Taxonomy" id="181472"/>
    <lineage>
        <taxon>Eukaryota</taxon>
        <taxon>Metazoa</taxon>
        <taxon>Chordata</taxon>
        <taxon>Craniata</taxon>
        <taxon>Vertebrata</taxon>
        <taxon>Euteleostomi</taxon>
        <taxon>Actinopterygii</taxon>
        <taxon>Neopterygii</taxon>
        <taxon>Teleostei</taxon>
        <taxon>Neoteleostei</taxon>
        <taxon>Acanthomorphata</taxon>
        <taxon>Ovalentaria</taxon>
        <taxon>Blenniimorphae</taxon>
        <taxon>Blenniiformes</taxon>
        <taxon>Blennioidei</taxon>
        <taxon>Blenniidae</taxon>
        <taxon>Salariinae</taxon>
        <taxon>Salarias</taxon>
    </lineage>
</organism>
<sequence>MDPGAAAPRPVNAVPPYGHVICCEKWRNSALVQSLRGGGVKILFENELGVADFHLPNRTKVLYVSESDMVAANSYKRKLVRFRNLCVWLQASSSFQQLVLVEQTVLSQQYFAAVQRFVSLDLGLALLPVGGQAEASQLVTQMILTEGRDNPFGRRPPCQILEPAVLAAVRQIPGVGRVKALALLQSFSSIWEICSASPEQLERVVGRAAATHIHDFFHTDSAAGS</sequence>
<dbReference type="InterPro" id="IPR040646">
    <property type="entry name" value="PND"/>
</dbReference>
<accession>A0A672FG80</accession>
<dbReference type="Proteomes" id="UP000472267">
    <property type="component" value="Chromosome 7"/>
</dbReference>
<dbReference type="InterPro" id="IPR010994">
    <property type="entry name" value="RuvA_2-like"/>
</dbReference>
<dbReference type="InParanoid" id="A0A672FG80"/>
<protein>
    <submittedName>
        <fullName evidence="5">Fanconi anemia core complex-associated protein 24-like</fullName>
    </submittedName>
</protein>
<dbReference type="Ensembl" id="ENSSFAT00005006243.1">
    <property type="protein sequence ID" value="ENSSFAP00005005926.1"/>
    <property type="gene ID" value="ENSSFAG00005003658.1"/>
</dbReference>
<feature type="domain" description="Fanconi anemia core complex-associated protein 24 pseudonuclease" evidence="4">
    <location>
        <begin position="16"/>
        <end position="143"/>
    </location>
</feature>
<feature type="domain" description="DisA/LigA helix-hairpin-helix motif" evidence="3">
    <location>
        <begin position="172"/>
        <end position="221"/>
    </location>
</feature>
<reference evidence="5" key="3">
    <citation type="submission" date="2025-09" db="UniProtKB">
        <authorList>
            <consortium name="Ensembl"/>
        </authorList>
    </citation>
    <scope>IDENTIFICATION</scope>
</reference>
<reference evidence="5" key="1">
    <citation type="submission" date="2019-06" db="EMBL/GenBank/DDBJ databases">
        <authorList>
            <consortium name="Wellcome Sanger Institute Data Sharing"/>
        </authorList>
    </citation>
    <scope>NUCLEOTIDE SEQUENCE [LARGE SCALE GENOMIC DNA]</scope>
</reference>
<dbReference type="GeneID" id="115391793"/>
<dbReference type="CDD" id="cd20076">
    <property type="entry name" value="XPF_nuclease_FAAP24"/>
    <property type="match status" value="1"/>
</dbReference>
<dbReference type="OrthoDB" id="5975714at2759"/>
<keyword evidence="2" id="KW-0234">DNA repair</keyword>
<dbReference type="GO" id="GO:0043240">
    <property type="term" value="C:Fanconi anaemia nuclear complex"/>
    <property type="evidence" value="ECO:0007669"/>
    <property type="project" value="InterPro"/>
</dbReference>
<dbReference type="PANTHER" id="PTHR31786">
    <property type="entry name" value="FANCONI ANEMIA CORE COMPLEX-ASSOCIATED PROTEIN 24"/>
    <property type="match status" value="1"/>
</dbReference>
<evidence type="ECO:0000313" key="6">
    <source>
        <dbReference type="Proteomes" id="UP000472267"/>
    </source>
</evidence>
<dbReference type="SUPFAM" id="SSF47781">
    <property type="entry name" value="RuvA domain 2-like"/>
    <property type="match status" value="1"/>
</dbReference>
<keyword evidence="6" id="KW-1185">Reference proteome</keyword>
<name>A0A672FG80_SALFA</name>
<evidence type="ECO:0000313" key="5">
    <source>
        <dbReference type="Ensembl" id="ENSSFAP00005005926.1"/>
    </source>
</evidence>
<dbReference type="GO" id="GO:0003682">
    <property type="term" value="F:chromatin binding"/>
    <property type="evidence" value="ECO:0007669"/>
    <property type="project" value="TreeGrafter"/>
</dbReference>
<dbReference type="OMA" id="VIVNEKW"/>
<dbReference type="RefSeq" id="XP_029952005.1">
    <property type="nucleotide sequence ID" value="XM_030096145.1"/>
</dbReference>
<reference evidence="5" key="2">
    <citation type="submission" date="2025-08" db="UniProtKB">
        <authorList>
            <consortium name="Ensembl"/>
        </authorList>
    </citation>
    <scope>IDENTIFICATION</scope>
</reference>
<proteinExistence type="predicted"/>
<evidence type="ECO:0000256" key="2">
    <source>
        <dbReference type="ARBA" id="ARBA00023204"/>
    </source>
</evidence>
<dbReference type="Gene3D" id="1.10.150.20">
    <property type="entry name" value="5' to 3' exonuclease, C-terminal subdomain"/>
    <property type="match status" value="1"/>
</dbReference>
<dbReference type="PANTHER" id="PTHR31786:SF2">
    <property type="entry name" value="FANCONI ANEMIA CORE COMPLEX-ASSOCIATED PROTEIN 24"/>
    <property type="match status" value="1"/>
</dbReference>
<gene>
    <name evidence="5" type="primary">LOC115391793</name>
</gene>
<dbReference type="InterPro" id="IPR026985">
    <property type="entry name" value="FAAP24"/>
</dbReference>
<keyword evidence="1" id="KW-0227">DNA damage</keyword>
<dbReference type="AlphaFoldDB" id="A0A672FG80"/>
<evidence type="ECO:0000259" key="4">
    <source>
        <dbReference type="Pfam" id="PF17949"/>
    </source>
</evidence>